<gene>
    <name evidence="1" type="ORF">CDAR_416911</name>
</gene>
<protein>
    <submittedName>
        <fullName evidence="1">Uncharacterized protein</fullName>
    </submittedName>
</protein>
<accession>A0AAV4X946</accession>
<name>A0AAV4X946_9ARAC</name>
<sequence length="89" mass="10100">MGRLHRTGMPAREKRTPSKRILLLFYRSIKLGSKKLPFPGRDRELETLLLPDNSFPDGYPALSCPEVRQGAKLPFYGIQDRFSGTSSSF</sequence>
<dbReference type="AlphaFoldDB" id="A0AAV4X946"/>
<evidence type="ECO:0000313" key="1">
    <source>
        <dbReference type="EMBL" id="GIY90304.1"/>
    </source>
</evidence>
<dbReference type="EMBL" id="BPLQ01015712">
    <property type="protein sequence ID" value="GIY90304.1"/>
    <property type="molecule type" value="Genomic_DNA"/>
</dbReference>
<organism evidence="1 2">
    <name type="scientific">Caerostris darwini</name>
    <dbReference type="NCBI Taxonomy" id="1538125"/>
    <lineage>
        <taxon>Eukaryota</taxon>
        <taxon>Metazoa</taxon>
        <taxon>Ecdysozoa</taxon>
        <taxon>Arthropoda</taxon>
        <taxon>Chelicerata</taxon>
        <taxon>Arachnida</taxon>
        <taxon>Araneae</taxon>
        <taxon>Araneomorphae</taxon>
        <taxon>Entelegynae</taxon>
        <taxon>Araneoidea</taxon>
        <taxon>Araneidae</taxon>
        <taxon>Caerostris</taxon>
    </lineage>
</organism>
<evidence type="ECO:0000313" key="2">
    <source>
        <dbReference type="Proteomes" id="UP001054837"/>
    </source>
</evidence>
<reference evidence="1 2" key="1">
    <citation type="submission" date="2021-06" db="EMBL/GenBank/DDBJ databases">
        <title>Caerostris darwini draft genome.</title>
        <authorList>
            <person name="Kono N."/>
            <person name="Arakawa K."/>
        </authorList>
    </citation>
    <scope>NUCLEOTIDE SEQUENCE [LARGE SCALE GENOMIC DNA]</scope>
</reference>
<keyword evidence="2" id="KW-1185">Reference proteome</keyword>
<dbReference type="Proteomes" id="UP001054837">
    <property type="component" value="Unassembled WGS sequence"/>
</dbReference>
<proteinExistence type="predicted"/>
<comment type="caution">
    <text evidence="1">The sequence shown here is derived from an EMBL/GenBank/DDBJ whole genome shotgun (WGS) entry which is preliminary data.</text>
</comment>